<feature type="transmembrane region" description="Helical" evidence="1">
    <location>
        <begin position="53"/>
        <end position="71"/>
    </location>
</feature>
<dbReference type="GO" id="GO:0016747">
    <property type="term" value="F:acyltransferase activity, transferring groups other than amino-acyl groups"/>
    <property type="evidence" value="ECO:0007669"/>
    <property type="project" value="InterPro"/>
</dbReference>
<protein>
    <submittedName>
        <fullName evidence="3">Acyltransferase</fullName>
    </submittedName>
</protein>
<keyword evidence="3" id="KW-0012">Acyltransferase</keyword>
<feature type="transmembrane region" description="Helical" evidence="1">
    <location>
        <begin position="286"/>
        <end position="311"/>
    </location>
</feature>
<feature type="transmembrane region" description="Helical" evidence="1">
    <location>
        <begin position="222"/>
        <end position="237"/>
    </location>
</feature>
<feature type="transmembrane region" description="Helical" evidence="1">
    <location>
        <begin position="139"/>
        <end position="157"/>
    </location>
</feature>
<dbReference type="InterPro" id="IPR002656">
    <property type="entry name" value="Acyl_transf_3_dom"/>
</dbReference>
<evidence type="ECO:0000313" key="3">
    <source>
        <dbReference type="EMBL" id="TFH71437.1"/>
    </source>
</evidence>
<dbReference type="GeneID" id="302996711"/>
<dbReference type="Proteomes" id="UP000297872">
    <property type="component" value="Unassembled WGS sequence"/>
</dbReference>
<feature type="transmembrane region" description="Helical" evidence="1">
    <location>
        <begin position="115"/>
        <end position="132"/>
    </location>
</feature>
<dbReference type="EMBL" id="SGVY01000068">
    <property type="protein sequence ID" value="TFH71437.1"/>
    <property type="molecule type" value="Genomic_DNA"/>
</dbReference>
<dbReference type="PANTHER" id="PTHR37312">
    <property type="entry name" value="MEMBRANE-BOUND ACYLTRANSFERASE YKRP-RELATED"/>
    <property type="match status" value="1"/>
</dbReference>
<feature type="transmembrane region" description="Helical" evidence="1">
    <location>
        <begin position="12"/>
        <end position="33"/>
    </location>
</feature>
<evidence type="ECO:0000259" key="2">
    <source>
        <dbReference type="Pfam" id="PF01757"/>
    </source>
</evidence>
<feature type="transmembrane region" description="Helical" evidence="1">
    <location>
        <begin position="163"/>
        <end position="186"/>
    </location>
</feature>
<keyword evidence="1" id="KW-0812">Transmembrane</keyword>
<proteinExistence type="predicted"/>
<evidence type="ECO:0000256" key="1">
    <source>
        <dbReference type="SAM" id="Phobius"/>
    </source>
</evidence>
<evidence type="ECO:0000313" key="4">
    <source>
        <dbReference type="Proteomes" id="UP000297872"/>
    </source>
</evidence>
<feature type="transmembrane region" description="Helical" evidence="1">
    <location>
        <begin position="198"/>
        <end position="216"/>
    </location>
</feature>
<comment type="caution">
    <text evidence="3">The sequence shown here is derived from an EMBL/GenBank/DDBJ whole genome shotgun (WGS) entry which is preliminary data.</text>
</comment>
<keyword evidence="1" id="KW-1133">Transmembrane helix</keyword>
<dbReference type="PANTHER" id="PTHR37312:SF1">
    <property type="entry name" value="MEMBRANE-BOUND ACYLTRANSFERASE YKRP-RELATED"/>
    <property type="match status" value="1"/>
</dbReference>
<feature type="domain" description="Acyltransferase 3" evidence="2">
    <location>
        <begin position="12"/>
        <end position="310"/>
    </location>
</feature>
<feature type="transmembrane region" description="Helical" evidence="1">
    <location>
        <begin position="258"/>
        <end position="280"/>
    </location>
</feature>
<dbReference type="OrthoDB" id="9816048at2"/>
<name>A0A4Y8UUF0_9BACT</name>
<sequence length="326" mass="38273">MINNSISSGRIFYIDIAKCIAIISVVVCHVLLMDLYSFHDIWNSPLMKFVSSYQMPLFMFLSGLVSITAHPKNGIIQDIIRRIQQLIVPFIIVASIFSLWKDHSLGFVFDTFKWGYWYLWVLFTYYLFSYTLNGGGKKIWLRYLIALVIWFIATRIVNRLPEMISNLLSLQLIVKYFPYFLMGNIIKRYQLHDKIFDNYILLYASIIIWMCSSLFSFHYGEYIVSCAEVLIIMHICKRMDSEKLKINKSLIRVGQSTLYIYIFHYFAIELMVTNCFQRFLANASCFFIDLLMATLPVAAAISFSLVLKWILEKDRLIMKYVFGKKA</sequence>
<gene>
    <name evidence="3" type="ORF">EXN75_15725</name>
</gene>
<keyword evidence="1" id="KW-0472">Membrane</keyword>
<dbReference type="InterPro" id="IPR052734">
    <property type="entry name" value="Nod_factor_acetyltransferase"/>
</dbReference>
<organism evidence="3 4">
    <name type="scientific">Segatella hominis</name>
    <dbReference type="NCBI Taxonomy" id="2518605"/>
    <lineage>
        <taxon>Bacteria</taxon>
        <taxon>Pseudomonadati</taxon>
        <taxon>Bacteroidota</taxon>
        <taxon>Bacteroidia</taxon>
        <taxon>Bacteroidales</taxon>
        <taxon>Prevotellaceae</taxon>
        <taxon>Segatella</taxon>
    </lineage>
</organism>
<feature type="transmembrane region" description="Helical" evidence="1">
    <location>
        <begin position="83"/>
        <end position="100"/>
    </location>
</feature>
<keyword evidence="4" id="KW-1185">Reference proteome</keyword>
<accession>A0A4Y8UUF0</accession>
<dbReference type="AlphaFoldDB" id="A0A4Y8UUF0"/>
<dbReference type="RefSeq" id="WP_134844538.1">
    <property type="nucleotide sequence ID" value="NZ_SGVY01000068.1"/>
</dbReference>
<dbReference type="Pfam" id="PF01757">
    <property type="entry name" value="Acyl_transf_3"/>
    <property type="match status" value="1"/>
</dbReference>
<reference evidence="3 4" key="1">
    <citation type="submission" date="2019-02" db="EMBL/GenBank/DDBJ databases">
        <title>Draft Genome Sequence of the Prevotella sp. BCRC 81118, Isolated from Human Feces.</title>
        <authorList>
            <person name="Huang C.-H."/>
        </authorList>
    </citation>
    <scope>NUCLEOTIDE SEQUENCE [LARGE SCALE GENOMIC DNA]</scope>
    <source>
        <strain evidence="3 4">BCRC 81118</strain>
    </source>
</reference>
<keyword evidence="3" id="KW-0808">Transferase</keyword>